<dbReference type="PANTHER" id="PTHR43211">
    <property type="entry name" value="FUMARYLACETOACETATE HYDROLASE"/>
    <property type="match status" value="1"/>
</dbReference>
<evidence type="ECO:0000313" key="3">
    <source>
        <dbReference type="Proteomes" id="UP000249185"/>
    </source>
</evidence>
<proteinExistence type="predicted"/>
<dbReference type="InterPro" id="IPR036663">
    <property type="entry name" value="Fumarylacetoacetase_C_sf"/>
</dbReference>
<dbReference type="PANTHER" id="PTHR43211:SF1">
    <property type="entry name" value="BLL6422 PROTEIN"/>
    <property type="match status" value="1"/>
</dbReference>
<dbReference type="Pfam" id="PF01557">
    <property type="entry name" value="FAA_hydrolase"/>
    <property type="match status" value="1"/>
</dbReference>
<reference evidence="2 3" key="1">
    <citation type="submission" date="2017-08" db="EMBL/GenBank/DDBJ databases">
        <title>Infants hospitalized years apart are colonized by the same room-sourced microbial strains.</title>
        <authorList>
            <person name="Brooks B."/>
            <person name="Olm M.R."/>
            <person name="Firek B.A."/>
            <person name="Baker R."/>
            <person name="Thomas B.C."/>
            <person name="Morowitz M.J."/>
            <person name="Banfield J.F."/>
        </authorList>
    </citation>
    <scope>NUCLEOTIDE SEQUENCE [LARGE SCALE GENOMIC DNA]</scope>
    <source>
        <strain evidence="2">S2_005_002_R2_34</strain>
    </source>
</reference>
<comment type="caution">
    <text evidence="2">The sequence shown here is derived from an EMBL/GenBank/DDBJ whole genome shotgun (WGS) entry which is preliminary data.</text>
</comment>
<protein>
    <recommendedName>
        <fullName evidence="1">Fumarylacetoacetase-like C-terminal domain-containing protein</fullName>
    </recommendedName>
</protein>
<sequence length="90" mass="9525">MAFGFDELVAHAAYSRDLVPGTVIGSGTVSNASFRQIGSACIAERRGIELLDDGGAKTPFMSYGDRVEMECRAADGTPLFGAIRQAVTRP</sequence>
<evidence type="ECO:0000259" key="1">
    <source>
        <dbReference type="Pfam" id="PF01557"/>
    </source>
</evidence>
<organism evidence="2 3">
    <name type="scientific">Rhodovulum sulfidophilum</name>
    <name type="common">Rhodobacter sulfidophilus</name>
    <dbReference type="NCBI Taxonomy" id="35806"/>
    <lineage>
        <taxon>Bacteria</taxon>
        <taxon>Pseudomonadati</taxon>
        <taxon>Pseudomonadota</taxon>
        <taxon>Alphaproteobacteria</taxon>
        <taxon>Rhodobacterales</taxon>
        <taxon>Paracoccaceae</taxon>
        <taxon>Rhodovulum</taxon>
    </lineage>
</organism>
<dbReference type="InterPro" id="IPR011234">
    <property type="entry name" value="Fumarylacetoacetase-like_C"/>
</dbReference>
<evidence type="ECO:0000313" key="2">
    <source>
        <dbReference type="EMBL" id="PZQ46024.1"/>
    </source>
</evidence>
<name>A0A2W5MZ14_RHOSU</name>
<dbReference type="GO" id="GO:0003824">
    <property type="term" value="F:catalytic activity"/>
    <property type="evidence" value="ECO:0007669"/>
    <property type="project" value="InterPro"/>
</dbReference>
<dbReference type="Proteomes" id="UP000249185">
    <property type="component" value="Unassembled WGS sequence"/>
</dbReference>
<dbReference type="Gene3D" id="3.90.850.10">
    <property type="entry name" value="Fumarylacetoacetase-like, C-terminal domain"/>
    <property type="match status" value="1"/>
</dbReference>
<dbReference type="EMBL" id="QFPW01000032">
    <property type="protein sequence ID" value="PZQ46024.1"/>
    <property type="molecule type" value="Genomic_DNA"/>
</dbReference>
<gene>
    <name evidence="2" type="ORF">DI556_21330</name>
</gene>
<feature type="domain" description="Fumarylacetoacetase-like C-terminal" evidence="1">
    <location>
        <begin position="1"/>
        <end position="87"/>
    </location>
</feature>
<dbReference type="SUPFAM" id="SSF56529">
    <property type="entry name" value="FAH"/>
    <property type="match status" value="1"/>
</dbReference>
<dbReference type="AlphaFoldDB" id="A0A2W5MZ14"/>
<accession>A0A2W5MZ14</accession>